<reference evidence="3 4" key="1">
    <citation type="journal article" date="2018" name="Evol. Lett.">
        <title>Horizontal gene cluster transfer increased hallucinogenic mushroom diversity.</title>
        <authorList>
            <person name="Reynolds H.T."/>
            <person name="Vijayakumar V."/>
            <person name="Gluck-Thaler E."/>
            <person name="Korotkin H.B."/>
            <person name="Matheny P.B."/>
            <person name="Slot J.C."/>
        </authorList>
    </citation>
    <scope>NUCLEOTIDE SEQUENCE [LARGE SCALE GENOMIC DNA]</scope>
    <source>
        <strain evidence="3 4">2631</strain>
    </source>
</reference>
<dbReference type="AlphaFoldDB" id="A0A409XQG0"/>
<feature type="transmembrane region" description="Helical" evidence="2">
    <location>
        <begin position="104"/>
        <end position="126"/>
    </location>
</feature>
<dbReference type="EMBL" id="NHYD01000860">
    <property type="protein sequence ID" value="PPQ93053.1"/>
    <property type="molecule type" value="Genomic_DNA"/>
</dbReference>
<comment type="caution">
    <text evidence="3">The sequence shown here is derived from an EMBL/GenBank/DDBJ whole genome shotgun (WGS) entry which is preliminary data.</text>
</comment>
<evidence type="ECO:0000313" key="4">
    <source>
        <dbReference type="Proteomes" id="UP000283269"/>
    </source>
</evidence>
<dbReference type="Proteomes" id="UP000283269">
    <property type="component" value="Unassembled WGS sequence"/>
</dbReference>
<sequence>MSDDRGLPPVSVQISVVSNQVNSIMTQSFLMGFYSMVYFSTLYLYLSKRGPKTQRRIIVIAISMLYVMCALIFSMNWYSLNWAIVDNGETRESMFIGSVQAPTWTFITYVILQFSLPIVADSLLIWRCFYIWDRSLRVIAGPLFFFIAEIGYFTLLAFFILVTVYAFKIPQLTSPSLARLINNLQVVDLCISFGTTFITTILIGYRIHSTTRIQGVTRLGKFKHIVEILVQSAALYALVILFNAIFCSGAIASYSAGQFWPQVVLPIVGVSKHFNYETSVLIEHFIQGMAPTMVVARISMTNFDNTHLATISHISGLKFQSERARQNETDMGAEDIPYTDKINEDSHSNNEKSTVANV</sequence>
<accession>A0A409XQG0</accession>
<feature type="transmembrane region" description="Helical" evidence="2">
    <location>
        <begin position="138"/>
        <end position="166"/>
    </location>
</feature>
<keyword evidence="2" id="KW-0812">Transmembrane</keyword>
<feature type="region of interest" description="Disordered" evidence="1">
    <location>
        <begin position="326"/>
        <end position="358"/>
    </location>
</feature>
<keyword evidence="2" id="KW-0472">Membrane</keyword>
<organism evidence="3 4">
    <name type="scientific">Psilocybe cyanescens</name>
    <dbReference type="NCBI Taxonomy" id="93625"/>
    <lineage>
        <taxon>Eukaryota</taxon>
        <taxon>Fungi</taxon>
        <taxon>Dikarya</taxon>
        <taxon>Basidiomycota</taxon>
        <taxon>Agaricomycotina</taxon>
        <taxon>Agaricomycetes</taxon>
        <taxon>Agaricomycetidae</taxon>
        <taxon>Agaricales</taxon>
        <taxon>Agaricineae</taxon>
        <taxon>Strophariaceae</taxon>
        <taxon>Psilocybe</taxon>
    </lineage>
</organism>
<feature type="transmembrane region" description="Helical" evidence="2">
    <location>
        <begin position="225"/>
        <end position="246"/>
    </location>
</feature>
<feature type="transmembrane region" description="Helical" evidence="2">
    <location>
        <begin position="58"/>
        <end position="84"/>
    </location>
</feature>
<gene>
    <name evidence="3" type="ORF">CVT25_011929</name>
</gene>
<name>A0A409XQG0_PSICY</name>
<feature type="transmembrane region" description="Helical" evidence="2">
    <location>
        <begin position="186"/>
        <end position="205"/>
    </location>
</feature>
<evidence type="ECO:0000256" key="2">
    <source>
        <dbReference type="SAM" id="Phobius"/>
    </source>
</evidence>
<keyword evidence="4" id="KW-1185">Reference proteome</keyword>
<protein>
    <submittedName>
        <fullName evidence="3">Uncharacterized protein</fullName>
    </submittedName>
</protein>
<evidence type="ECO:0000313" key="3">
    <source>
        <dbReference type="EMBL" id="PPQ93053.1"/>
    </source>
</evidence>
<keyword evidence="2" id="KW-1133">Transmembrane helix</keyword>
<feature type="transmembrane region" description="Helical" evidence="2">
    <location>
        <begin position="24"/>
        <end position="46"/>
    </location>
</feature>
<feature type="compositionally biased region" description="Basic and acidic residues" evidence="1">
    <location>
        <begin position="341"/>
        <end position="350"/>
    </location>
</feature>
<dbReference type="OrthoDB" id="3265004at2759"/>
<dbReference type="InParanoid" id="A0A409XQG0"/>
<evidence type="ECO:0000256" key="1">
    <source>
        <dbReference type="SAM" id="MobiDB-lite"/>
    </source>
</evidence>
<proteinExistence type="predicted"/>